<organism evidence="1">
    <name type="scientific">Anguilla anguilla</name>
    <name type="common">European freshwater eel</name>
    <name type="synonym">Muraena anguilla</name>
    <dbReference type="NCBI Taxonomy" id="7936"/>
    <lineage>
        <taxon>Eukaryota</taxon>
        <taxon>Metazoa</taxon>
        <taxon>Chordata</taxon>
        <taxon>Craniata</taxon>
        <taxon>Vertebrata</taxon>
        <taxon>Euteleostomi</taxon>
        <taxon>Actinopterygii</taxon>
        <taxon>Neopterygii</taxon>
        <taxon>Teleostei</taxon>
        <taxon>Anguilliformes</taxon>
        <taxon>Anguillidae</taxon>
        <taxon>Anguilla</taxon>
    </lineage>
</organism>
<reference evidence="1" key="1">
    <citation type="submission" date="2014-11" db="EMBL/GenBank/DDBJ databases">
        <authorList>
            <person name="Amaro Gonzalez C."/>
        </authorList>
    </citation>
    <scope>NUCLEOTIDE SEQUENCE</scope>
</reference>
<accession>A0A0E9VF18</accession>
<reference evidence="1" key="2">
    <citation type="journal article" date="2015" name="Fish Shellfish Immunol.">
        <title>Early steps in the European eel (Anguilla anguilla)-Vibrio vulnificus interaction in the gills: Role of the RtxA13 toxin.</title>
        <authorList>
            <person name="Callol A."/>
            <person name="Pajuelo D."/>
            <person name="Ebbesson L."/>
            <person name="Teles M."/>
            <person name="MacKenzie S."/>
            <person name="Amaro C."/>
        </authorList>
    </citation>
    <scope>NUCLEOTIDE SEQUENCE</scope>
</reference>
<evidence type="ECO:0000313" key="1">
    <source>
        <dbReference type="EMBL" id="JAH75763.1"/>
    </source>
</evidence>
<sequence length="15" mass="1812">MYNHLYTFAGKCNHL</sequence>
<dbReference type="EMBL" id="GBXM01032814">
    <property type="protein sequence ID" value="JAH75763.1"/>
    <property type="molecule type" value="Transcribed_RNA"/>
</dbReference>
<protein>
    <submittedName>
        <fullName evidence="1">Uncharacterized protein</fullName>
    </submittedName>
</protein>
<name>A0A0E9VF18_ANGAN</name>
<proteinExistence type="predicted"/>